<feature type="transmembrane region" description="Helical" evidence="1">
    <location>
        <begin position="52"/>
        <end position="69"/>
    </location>
</feature>
<dbReference type="AlphaFoldDB" id="A0A421B9N4"/>
<comment type="caution">
    <text evidence="2">The sequence shown here is derived from an EMBL/GenBank/DDBJ whole genome shotgun (WGS) entry which is preliminary data.</text>
</comment>
<proteinExistence type="predicted"/>
<accession>A0A421B9N4</accession>
<name>A0A421B9N4_9PSEU</name>
<gene>
    <name evidence="2" type="ORF">CLV68_1554</name>
</gene>
<evidence type="ECO:0000256" key="1">
    <source>
        <dbReference type="SAM" id="Phobius"/>
    </source>
</evidence>
<keyword evidence="1" id="KW-0472">Membrane</keyword>
<protein>
    <submittedName>
        <fullName evidence="2">Uncharacterized protein</fullName>
    </submittedName>
</protein>
<dbReference type="Proteomes" id="UP000282454">
    <property type="component" value="Unassembled WGS sequence"/>
</dbReference>
<keyword evidence="1" id="KW-0812">Transmembrane</keyword>
<dbReference type="EMBL" id="RCDD01000001">
    <property type="protein sequence ID" value="RLK61039.1"/>
    <property type="molecule type" value="Genomic_DNA"/>
</dbReference>
<keyword evidence="3" id="KW-1185">Reference proteome</keyword>
<evidence type="ECO:0000313" key="2">
    <source>
        <dbReference type="EMBL" id="RLK61039.1"/>
    </source>
</evidence>
<feature type="transmembrane region" description="Helical" evidence="1">
    <location>
        <begin position="26"/>
        <end position="46"/>
    </location>
</feature>
<keyword evidence="1" id="KW-1133">Transmembrane helix</keyword>
<reference evidence="2 3" key="1">
    <citation type="submission" date="2018-10" db="EMBL/GenBank/DDBJ databases">
        <title>Genomic Encyclopedia of Archaeal and Bacterial Type Strains, Phase II (KMG-II): from individual species to whole genera.</title>
        <authorList>
            <person name="Goeker M."/>
        </authorList>
    </citation>
    <scope>NUCLEOTIDE SEQUENCE [LARGE SCALE GENOMIC DNA]</scope>
    <source>
        <strain evidence="2 3">DSM 45657</strain>
    </source>
</reference>
<organism evidence="2 3">
    <name type="scientific">Actinokineospora cianjurensis</name>
    <dbReference type="NCBI Taxonomy" id="585224"/>
    <lineage>
        <taxon>Bacteria</taxon>
        <taxon>Bacillati</taxon>
        <taxon>Actinomycetota</taxon>
        <taxon>Actinomycetes</taxon>
        <taxon>Pseudonocardiales</taxon>
        <taxon>Pseudonocardiaceae</taxon>
        <taxon>Actinokineospora</taxon>
    </lineage>
</organism>
<evidence type="ECO:0000313" key="3">
    <source>
        <dbReference type="Proteomes" id="UP000282454"/>
    </source>
</evidence>
<sequence length="85" mass="9475">MESGEREKVPSFFRWLVTTRHGRGDLCIVLGLGAVTVVLSVVLRVFDVEVLVVGLVMMVVGSLLTYAGWRHDWVKERSAESDGEK</sequence>